<evidence type="ECO:0000256" key="6">
    <source>
        <dbReference type="ARBA" id="ARBA00022840"/>
    </source>
</evidence>
<dbReference type="SMART" id="SM00382">
    <property type="entry name" value="AAA"/>
    <property type="match status" value="1"/>
</dbReference>
<keyword evidence="7" id="KW-0472">Membrane</keyword>
<protein>
    <submittedName>
        <fullName evidence="9">ABC transporter ATP-binding protein</fullName>
    </submittedName>
</protein>
<name>A0AAE3D1G2_9HYPH</name>
<comment type="caution">
    <text evidence="9">The sequence shown here is derived from an EMBL/GenBank/DDBJ whole genome shotgun (WGS) entry which is preliminary data.</text>
</comment>
<dbReference type="GO" id="GO:0055085">
    <property type="term" value="P:transmembrane transport"/>
    <property type="evidence" value="ECO:0007669"/>
    <property type="project" value="UniProtKB-ARBA"/>
</dbReference>
<dbReference type="SUPFAM" id="SSF52540">
    <property type="entry name" value="P-loop containing nucleoside triphosphate hydrolases"/>
    <property type="match status" value="1"/>
</dbReference>
<dbReference type="InterPro" id="IPR050388">
    <property type="entry name" value="ABC_Ni/Peptide_Import"/>
</dbReference>
<comment type="similarity">
    <text evidence="2">Belongs to the ABC transporter superfamily.</text>
</comment>
<dbReference type="PROSITE" id="PS50893">
    <property type="entry name" value="ABC_TRANSPORTER_2"/>
    <property type="match status" value="1"/>
</dbReference>
<evidence type="ECO:0000259" key="8">
    <source>
        <dbReference type="PROSITE" id="PS50893"/>
    </source>
</evidence>
<gene>
    <name evidence="9" type="ORF">K1W69_11925</name>
</gene>
<dbReference type="InterPro" id="IPR003593">
    <property type="entry name" value="AAA+_ATPase"/>
</dbReference>
<dbReference type="EMBL" id="JAICBX010000002">
    <property type="protein sequence ID" value="MBW8637896.1"/>
    <property type="molecule type" value="Genomic_DNA"/>
</dbReference>
<evidence type="ECO:0000256" key="7">
    <source>
        <dbReference type="ARBA" id="ARBA00023136"/>
    </source>
</evidence>
<evidence type="ECO:0000313" key="10">
    <source>
        <dbReference type="Proteomes" id="UP001196509"/>
    </source>
</evidence>
<organism evidence="9 10">
    <name type="scientific">Flavimaribacter sediminis</name>
    <dbReference type="NCBI Taxonomy" id="2865987"/>
    <lineage>
        <taxon>Bacteria</taxon>
        <taxon>Pseudomonadati</taxon>
        <taxon>Pseudomonadota</taxon>
        <taxon>Alphaproteobacteria</taxon>
        <taxon>Hyphomicrobiales</taxon>
        <taxon>Rhizobiaceae</taxon>
        <taxon>Flavimaribacter</taxon>
    </lineage>
</organism>
<dbReference type="CDD" id="cd03257">
    <property type="entry name" value="ABC_NikE_OppD_transporters"/>
    <property type="match status" value="1"/>
</dbReference>
<dbReference type="Gene3D" id="3.40.50.300">
    <property type="entry name" value="P-loop containing nucleotide triphosphate hydrolases"/>
    <property type="match status" value="1"/>
</dbReference>
<keyword evidence="5" id="KW-0547">Nucleotide-binding</keyword>
<evidence type="ECO:0000313" key="9">
    <source>
        <dbReference type="EMBL" id="MBW8637896.1"/>
    </source>
</evidence>
<evidence type="ECO:0000256" key="1">
    <source>
        <dbReference type="ARBA" id="ARBA00004417"/>
    </source>
</evidence>
<keyword evidence="10" id="KW-1185">Reference proteome</keyword>
<sequence length="329" mass="35812">MIGVEGLSVHFNAGCAVRDAQFAIAPGDRVGVVGESGCGKSVLALSLMGMLPETARMSGSLKIDGVEMAGSDEAAWRNLRARRLAMIFQEPMSALNPLRRVGETVMEPMRVHLGLSRADARRKALALFEETGIPEPEQRFRQFPHELSGGQRQRVLIALALACDPDVLIADEPTTALDANVALRIITLLVELSKRRNMALLFISHDLEAVRRATTRVMIMYGGDIVEQAPTQSLLVAPAHPYARGLLATRPRFRPARQRDLRLPTIPGAVPPLKDLPIGCRFSGRCPVELAHCREQAPPRRTQGSGTVACHHTGEVLAGHARPIEKAFV</sequence>
<keyword evidence="3" id="KW-0813">Transport</keyword>
<proteinExistence type="inferred from homology"/>
<dbReference type="PROSITE" id="PS00211">
    <property type="entry name" value="ABC_TRANSPORTER_1"/>
    <property type="match status" value="1"/>
</dbReference>
<keyword evidence="4" id="KW-1003">Cell membrane</keyword>
<dbReference type="GO" id="GO:0015833">
    <property type="term" value="P:peptide transport"/>
    <property type="evidence" value="ECO:0007669"/>
    <property type="project" value="InterPro"/>
</dbReference>
<dbReference type="PANTHER" id="PTHR43297:SF2">
    <property type="entry name" value="DIPEPTIDE TRANSPORT ATP-BINDING PROTEIN DPPD"/>
    <property type="match status" value="1"/>
</dbReference>
<dbReference type="InterPro" id="IPR027417">
    <property type="entry name" value="P-loop_NTPase"/>
</dbReference>
<reference evidence="9" key="1">
    <citation type="submission" date="2021-08" db="EMBL/GenBank/DDBJ databases">
        <title>Hoeflea bacterium WL0058 sp. nov., isolated from the sediment.</title>
        <authorList>
            <person name="Wang L."/>
            <person name="Zhang D."/>
        </authorList>
    </citation>
    <scope>NUCLEOTIDE SEQUENCE</scope>
    <source>
        <strain evidence="9">WL0058</strain>
    </source>
</reference>
<dbReference type="FunFam" id="3.40.50.300:FF:000016">
    <property type="entry name" value="Oligopeptide ABC transporter ATP-binding component"/>
    <property type="match status" value="1"/>
</dbReference>
<dbReference type="GO" id="GO:0005524">
    <property type="term" value="F:ATP binding"/>
    <property type="evidence" value="ECO:0007669"/>
    <property type="project" value="UniProtKB-KW"/>
</dbReference>
<dbReference type="Pfam" id="PF00005">
    <property type="entry name" value="ABC_tran"/>
    <property type="match status" value="1"/>
</dbReference>
<comment type="subcellular location">
    <subcellularLocation>
        <location evidence="1">Cell inner membrane</location>
        <topology evidence="1">Peripheral membrane protein</topology>
    </subcellularLocation>
</comment>
<evidence type="ECO:0000256" key="2">
    <source>
        <dbReference type="ARBA" id="ARBA00005417"/>
    </source>
</evidence>
<evidence type="ECO:0000256" key="4">
    <source>
        <dbReference type="ARBA" id="ARBA00022475"/>
    </source>
</evidence>
<dbReference type="AlphaFoldDB" id="A0AAE3D1G2"/>
<dbReference type="Proteomes" id="UP001196509">
    <property type="component" value="Unassembled WGS sequence"/>
</dbReference>
<dbReference type="InterPro" id="IPR017871">
    <property type="entry name" value="ABC_transporter-like_CS"/>
</dbReference>
<keyword evidence="6 9" id="KW-0067">ATP-binding</keyword>
<dbReference type="Pfam" id="PF08352">
    <property type="entry name" value="oligo_HPY"/>
    <property type="match status" value="1"/>
</dbReference>
<feature type="domain" description="ABC transporter" evidence="8">
    <location>
        <begin position="2"/>
        <end position="247"/>
    </location>
</feature>
<dbReference type="NCBIfam" id="TIGR01727">
    <property type="entry name" value="oligo_HPY"/>
    <property type="match status" value="1"/>
</dbReference>
<dbReference type="GO" id="GO:0016887">
    <property type="term" value="F:ATP hydrolysis activity"/>
    <property type="evidence" value="ECO:0007669"/>
    <property type="project" value="InterPro"/>
</dbReference>
<dbReference type="InterPro" id="IPR003439">
    <property type="entry name" value="ABC_transporter-like_ATP-bd"/>
</dbReference>
<dbReference type="RefSeq" id="WP_220228568.1">
    <property type="nucleotide sequence ID" value="NZ_JAICBX010000002.1"/>
</dbReference>
<dbReference type="PANTHER" id="PTHR43297">
    <property type="entry name" value="OLIGOPEPTIDE TRANSPORT ATP-BINDING PROTEIN APPD"/>
    <property type="match status" value="1"/>
</dbReference>
<dbReference type="GO" id="GO:0005886">
    <property type="term" value="C:plasma membrane"/>
    <property type="evidence" value="ECO:0007669"/>
    <property type="project" value="UniProtKB-SubCell"/>
</dbReference>
<accession>A0AAE3D1G2</accession>
<evidence type="ECO:0000256" key="5">
    <source>
        <dbReference type="ARBA" id="ARBA00022741"/>
    </source>
</evidence>
<evidence type="ECO:0000256" key="3">
    <source>
        <dbReference type="ARBA" id="ARBA00022448"/>
    </source>
</evidence>
<dbReference type="InterPro" id="IPR013563">
    <property type="entry name" value="Oligopep_ABC_C"/>
</dbReference>